<protein>
    <recommendedName>
        <fullName evidence="3">Big-1 domain-containing protein</fullName>
    </recommendedName>
</protein>
<evidence type="ECO:0000313" key="5">
    <source>
        <dbReference type="Proteomes" id="UP000246018"/>
    </source>
</evidence>
<evidence type="ECO:0000256" key="2">
    <source>
        <dbReference type="SAM" id="MobiDB-lite"/>
    </source>
</evidence>
<dbReference type="GO" id="GO:0005975">
    <property type="term" value="P:carbohydrate metabolic process"/>
    <property type="evidence" value="ECO:0007669"/>
    <property type="project" value="UniProtKB-ARBA"/>
</dbReference>
<evidence type="ECO:0000256" key="1">
    <source>
        <dbReference type="ARBA" id="ARBA00010116"/>
    </source>
</evidence>
<keyword evidence="5" id="KW-1185">Reference proteome</keyword>
<reference evidence="4 5" key="1">
    <citation type="submission" date="2018-04" db="EMBL/GenBank/DDBJ databases">
        <title>Genome of Nocardioides gansuensis WSJ-1.</title>
        <authorList>
            <person name="Wu S."/>
            <person name="Wang G."/>
        </authorList>
    </citation>
    <scope>NUCLEOTIDE SEQUENCE [LARGE SCALE GENOMIC DNA]</scope>
    <source>
        <strain evidence="4 5">WSJ-1</strain>
    </source>
</reference>
<comment type="similarity">
    <text evidence="1">Belongs to the intimin/invasin family.</text>
</comment>
<evidence type="ECO:0000313" key="4">
    <source>
        <dbReference type="EMBL" id="PVG82203.1"/>
    </source>
</evidence>
<comment type="caution">
    <text evidence="4">The sequence shown here is derived from an EMBL/GenBank/DDBJ whole genome shotgun (WGS) entry which is preliminary data.</text>
</comment>
<dbReference type="EMBL" id="QDGZ01000005">
    <property type="protein sequence ID" value="PVG82203.1"/>
    <property type="molecule type" value="Genomic_DNA"/>
</dbReference>
<feature type="region of interest" description="Disordered" evidence="2">
    <location>
        <begin position="442"/>
        <end position="475"/>
    </location>
</feature>
<proteinExistence type="inferred from homology"/>
<feature type="domain" description="Big-1" evidence="3">
    <location>
        <begin position="227"/>
        <end position="329"/>
    </location>
</feature>
<dbReference type="PROSITE" id="PS51127">
    <property type="entry name" value="BIG1"/>
    <property type="match status" value="1"/>
</dbReference>
<organism evidence="4 5">
    <name type="scientific">Nocardioides gansuensis</name>
    <dbReference type="NCBI Taxonomy" id="2138300"/>
    <lineage>
        <taxon>Bacteria</taxon>
        <taxon>Bacillati</taxon>
        <taxon>Actinomycetota</taxon>
        <taxon>Actinomycetes</taxon>
        <taxon>Propionibacteriales</taxon>
        <taxon>Nocardioidaceae</taxon>
        <taxon>Nocardioides</taxon>
    </lineage>
</organism>
<dbReference type="Proteomes" id="UP000246018">
    <property type="component" value="Unassembled WGS sequence"/>
</dbReference>
<sequence length="650" mass="64776">MSSADAAAGEVLVLDSTVSGGAGSTLAQKFVAAGKTPVVVDDATWASMTAAQFDAYDAIVLGDPNCGASVPAAAEANAAVWSSVVDGNVIAIGSDETFHETQGGDQLMASAAAFTVAQPGKTGAYISLSCYYHDTAPNTPVPLLSGFGTFTMTGVGCYNDAHIVATHPALTGLTDATLSNWSCSVHEAFDSFPVSFEVLAIAQGIGTSYTATDGSVGTPYILARGVTVVSDIDLAPLTAAKKVGQTHTVTATVTSDDPSPGSPVVGTTVTFTVIAGPNTGTTGTGTTNASGVASFSYPGAAVGEDTIEATFLDGLGRTQRSNRVTATWSVAANNAPNISSDSTTVQYSDALAPTMLASATDPDSDPLTMSATALPAALSGSDNGSGGFSVSGTATAVPAAYPVKYTANDGTDSSTSSDDITITKEDCTLTAPVTIQSSAAGNTTLTATLGEPDSSPGDRSGKTISFSGTDGSGPVGPFTGTTNGAGVVSVPVPLAEGVYALNASFAGDAYYYNCQTTSETIVTVSPAKFKVTGGGWISQGTGKTSFGFNAKSDVTGLHGQIAIQPSSSSKAKFHGKVVLTLSGSGNTATWTGTGKWNGVAGYKFTASVVDNGTSGKKGDTISLLVQTSGGTTVFTTGGAKPLKGGNIVVH</sequence>
<name>A0A2T8F938_9ACTN</name>
<dbReference type="SUPFAM" id="SSF49373">
    <property type="entry name" value="Invasin/intimin cell-adhesion fragments"/>
    <property type="match status" value="1"/>
</dbReference>
<dbReference type="NCBIfam" id="NF041523">
    <property type="entry name" value="post_COAP_1"/>
    <property type="match status" value="1"/>
</dbReference>
<dbReference type="Gene3D" id="2.60.40.10">
    <property type="entry name" value="Immunoglobulins"/>
    <property type="match status" value="2"/>
</dbReference>
<dbReference type="InterPro" id="IPR003344">
    <property type="entry name" value="Big_1_dom"/>
</dbReference>
<accession>A0A2T8F938</accession>
<dbReference type="AlphaFoldDB" id="A0A2T8F938"/>
<dbReference type="RefSeq" id="WP_116572507.1">
    <property type="nucleotide sequence ID" value="NZ_QDGZ01000005.1"/>
</dbReference>
<dbReference type="InterPro" id="IPR013783">
    <property type="entry name" value="Ig-like_fold"/>
</dbReference>
<gene>
    <name evidence="4" type="ORF">DDE18_11915</name>
</gene>
<dbReference type="OrthoDB" id="904022at2"/>
<dbReference type="InterPro" id="IPR008964">
    <property type="entry name" value="Invasin/intimin_cell_adhesion"/>
</dbReference>
<evidence type="ECO:0000259" key="3">
    <source>
        <dbReference type="PROSITE" id="PS51127"/>
    </source>
</evidence>